<dbReference type="EMBL" id="MSAC01000089">
    <property type="protein sequence ID" value="PUW98631.1"/>
    <property type="molecule type" value="Genomic_DNA"/>
</dbReference>
<comment type="caution">
    <text evidence="6">The sequence shown here is derived from an EMBL/GenBank/DDBJ whole genome shotgun (WGS) entry which is preliminary data.</text>
</comment>
<organism evidence="6 7">
    <name type="scientific">Cronobacter malonaticus</name>
    <dbReference type="NCBI Taxonomy" id="413503"/>
    <lineage>
        <taxon>Bacteria</taxon>
        <taxon>Pseudomonadati</taxon>
        <taxon>Pseudomonadota</taxon>
        <taxon>Gammaproteobacteria</taxon>
        <taxon>Enterobacterales</taxon>
        <taxon>Enterobacteriaceae</taxon>
        <taxon>Cronobacter</taxon>
    </lineage>
</organism>
<dbReference type="Pfam" id="PF01844">
    <property type="entry name" value="HNH"/>
    <property type="match status" value="1"/>
</dbReference>
<evidence type="ECO:0000256" key="3">
    <source>
        <dbReference type="ARBA" id="ARBA00038412"/>
    </source>
</evidence>
<reference evidence="6 7" key="1">
    <citation type="submission" date="2016-12" db="EMBL/GenBank/DDBJ databases">
        <title>Analysis of the Molecular Diversity Among Cronobacter Species Isolated from Filth Flies Using a Pan Genomic DNA Microarray.</title>
        <authorList>
            <person name="Pava-Ripoll M."/>
            <person name="Tall B."/>
            <person name="Farber J."/>
            <person name="Fanning S."/>
            <person name="Lehner A."/>
            <person name="Stephan R."/>
            <person name="Pagotto F."/>
            <person name="Iverson C."/>
            <person name="Ziobro G."/>
            <person name="Miller A."/>
            <person name="Pearson R."/>
            <person name="Yan Q."/>
            <person name="Kim M."/>
            <person name="Jeong S."/>
            <person name="Park J."/>
            <person name="Jun S."/>
            <person name="Choi H."/>
            <person name="Chung T."/>
            <person name="Yoo Y."/>
            <person name="Park E."/>
            <person name="Hwang S."/>
            <person name="Lee B."/>
            <person name="Sathyamoorthy V."/>
            <person name="Carter L."/>
            <person name="Mammel M."/>
            <person name="Jackson S."/>
            <person name="Kothary M."/>
            <person name="Patel I."/>
            <person name="Grim C."/>
            <person name="Gopinath G."/>
            <person name="Gangiredla J."/>
            <person name="Chase H."/>
        </authorList>
    </citation>
    <scope>NUCLEOTIDE SEQUENCE [LARGE SCALE GENOMIC DNA]</scope>
    <source>
        <strain evidence="6 7">MOD1-Md25g</strain>
    </source>
</reference>
<keyword evidence="6" id="KW-0255">Endonuclease</keyword>
<keyword evidence="2" id="KW-0378">Hydrolase</keyword>
<proteinExistence type="inferred from homology"/>
<protein>
    <recommendedName>
        <fullName evidence="4">Putative HNH nuclease YajD</fullName>
    </recommendedName>
</protein>
<keyword evidence="7" id="KW-1185">Reference proteome</keyword>
<evidence type="ECO:0000259" key="5">
    <source>
        <dbReference type="SMART" id="SM00507"/>
    </source>
</evidence>
<name>A0ABX5JVI4_9ENTR</name>
<evidence type="ECO:0000313" key="7">
    <source>
        <dbReference type="Proteomes" id="UP000244731"/>
    </source>
</evidence>
<comment type="similarity">
    <text evidence="3">Belongs to the HNH nuclease family.</text>
</comment>
<dbReference type="PANTHER" id="PTHR41286">
    <property type="entry name" value="HNH NUCLEASE YAJD-RELATED"/>
    <property type="match status" value="1"/>
</dbReference>
<dbReference type="SMART" id="SM00507">
    <property type="entry name" value="HNHc"/>
    <property type="match status" value="1"/>
</dbReference>
<dbReference type="PANTHER" id="PTHR41286:SF1">
    <property type="entry name" value="HNH NUCLEASE YAJD-RELATED"/>
    <property type="match status" value="1"/>
</dbReference>
<dbReference type="InterPro" id="IPR002711">
    <property type="entry name" value="HNH"/>
</dbReference>
<keyword evidence="1" id="KW-0540">Nuclease</keyword>
<sequence length="116" mass="13382">MPVAIYRACRKRGCPGKTTHRSGFCEAHSSEGWLQYHRGLNRHHRGYGSKWDIIRVRILTRDRHICQECQRKGRPHPAETVDHIIPKAHGGTDDDSNLQALCWSCHKSKTATERTR</sequence>
<feature type="domain" description="HNH nuclease" evidence="5">
    <location>
        <begin position="53"/>
        <end position="107"/>
    </location>
</feature>
<dbReference type="RefSeq" id="WP_075191858.1">
    <property type="nucleotide sequence ID" value="NZ_JAWIRJ010000002.1"/>
</dbReference>
<evidence type="ECO:0000256" key="2">
    <source>
        <dbReference type="ARBA" id="ARBA00022801"/>
    </source>
</evidence>
<accession>A0ABX5JVI4</accession>
<dbReference type="InterPro" id="IPR003615">
    <property type="entry name" value="HNH_nuc"/>
</dbReference>
<dbReference type="Gene3D" id="1.10.30.50">
    <property type="match status" value="1"/>
</dbReference>
<dbReference type="CDD" id="cd00085">
    <property type="entry name" value="HNHc"/>
    <property type="match status" value="1"/>
</dbReference>
<gene>
    <name evidence="6" type="ORF">AUM46_22260</name>
</gene>
<evidence type="ECO:0000313" key="6">
    <source>
        <dbReference type="EMBL" id="PUW98631.1"/>
    </source>
</evidence>
<evidence type="ECO:0000256" key="4">
    <source>
        <dbReference type="ARBA" id="ARBA00040194"/>
    </source>
</evidence>
<dbReference type="GO" id="GO:0004519">
    <property type="term" value="F:endonuclease activity"/>
    <property type="evidence" value="ECO:0007669"/>
    <property type="project" value="UniProtKB-KW"/>
</dbReference>
<evidence type="ECO:0000256" key="1">
    <source>
        <dbReference type="ARBA" id="ARBA00022722"/>
    </source>
</evidence>
<dbReference type="Proteomes" id="UP000244731">
    <property type="component" value="Unassembled WGS sequence"/>
</dbReference>